<evidence type="ECO:0000313" key="2">
    <source>
        <dbReference type="Proteomes" id="UP000095237"/>
    </source>
</evidence>
<dbReference type="AlphaFoldDB" id="A0A1E5IJW6"/>
<proteinExistence type="predicted"/>
<organism evidence="1 2">
    <name type="scientific">Endomicrobium trichonymphae</name>
    <dbReference type="NCBI Taxonomy" id="1408204"/>
    <lineage>
        <taxon>Bacteria</taxon>
        <taxon>Pseudomonadati</taxon>
        <taxon>Elusimicrobiota</taxon>
        <taxon>Endomicrobiia</taxon>
        <taxon>Endomicrobiales</taxon>
        <taxon>Endomicrobiaceae</taxon>
        <taxon>Candidatus Endomicrobiellum</taxon>
    </lineage>
</organism>
<gene>
    <name evidence="1" type="ORF">ATZ36_01100</name>
</gene>
<dbReference type="Proteomes" id="UP000095237">
    <property type="component" value="Unassembled WGS sequence"/>
</dbReference>
<evidence type="ECO:0000313" key="1">
    <source>
        <dbReference type="EMBL" id="OEG70423.1"/>
    </source>
</evidence>
<reference evidence="1 2" key="1">
    <citation type="submission" date="2015-11" db="EMBL/GenBank/DDBJ databases">
        <title>Evidence for parallel genomic evolution in an endosymbiosis of termite gut flagellates.</title>
        <authorList>
            <person name="Zheng H."/>
        </authorList>
    </citation>
    <scope>NUCLEOTIDE SEQUENCE [LARGE SCALE GENOMIC DNA]</scope>
    <source>
        <strain evidence="1 2">CET450</strain>
    </source>
</reference>
<sequence length="60" mass="6922">MFKTRFKRNAGIQAIFQEKGSAQIQNEIKEIISDDNKTILFDIGYEGKSLEALFKLIDKK</sequence>
<dbReference type="EMBL" id="LNVX01000344">
    <property type="protein sequence ID" value="OEG70423.1"/>
    <property type="molecule type" value="Genomic_DNA"/>
</dbReference>
<protein>
    <submittedName>
        <fullName evidence="1">Uncharacterized protein</fullName>
    </submittedName>
</protein>
<comment type="caution">
    <text evidence="1">The sequence shown here is derived from an EMBL/GenBank/DDBJ whole genome shotgun (WGS) entry which is preliminary data.</text>
</comment>
<name>A0A1E5IJW6_ENDTX</name>
<accession>A0A1E5IJW6</accession>
<keyword evidence="2" id="KW-1185">Reference proteome</keyword>